<dbReference type="SUPFAM" id="SSF54593">
    <property type="entry name" value="Glyoxalase/Bleomycin resistance protein/Dihydroxybiphenyl dioxygenase"/>
    <property type="match status" value="1"/>
</dbReference>
<dbReference type="GO" id="GO:0046872">
    <property type="term" value="F:metal ion binding"/>
    <property type="evidence" value="ECO:0007669"/>
    <property type="project" value="UniProtKB-KW"/>
</dbReference>
<comment type="caution">
    <text evidence="3">The sequence shown here is derived from an EMBL/GenBank/DDBJ whole genome shotgun (WGS) entry which is preliminary data.</text>
</comment>
<dbReference type="GO" id="GO:0004493">
    <property type="term" value="F:methylmalonyl-CoA epimerase activity"/>
    <property type="evidence" value="ECO:0007669"/>
    <property type="project" value="TreeGrafter"/>
</dbReference>
<protein>
    <submittedName>
        <fullName evidence="3">Lactoylglutathione lyase or related enzyme</fullName>
    </submittedName>
</protein>
<evidence type="ECO:0000313" key="4">
    <source>
        <dbReference type="Proteomes" id="UP000315289"/>
    </source>
</evidence>
<accession>A0A557SXI4</accession>
<feature type="domain" description="VOC" evidence="2">
    <location>
        <begin position="21"/>
        <end position="168"/>
    </location>
</feature>
<dbReference type="InterPro" id="IPR029068">
    <property type="entry name" value="Glyas_Bleomycin-R_OHBP_Dase"/>
</dbReference>
<dbReference type="GO" id="GO:0016829">
    <property type="term" value="F:lyase activity"/>
    <property type="evidence" value="ECO:0007669"/>
    <property type="project" value="UniProtKB-KW"/>
</dbReference>
<dbReference type="PROSITE" id="PS51819">
    <property type="entry name" value="VOC"/>
    <property type="match status" value="1"/>
</dbReference>
<reference evidence="3 4" key="1">
    <citation type="journal article" date="2019" name="Front. Microbiol.">
        <title>Ammonia Oxidation by the Arctic Terrestrial Thaumarchaeote Candidatus Nitrosocosmicus arcticus Is Stimulated by Increasing Temperatures.</title>
        <authorList>
            <person name="Alves R.J.E."/>
            <person name="Kerou M."/>
            <person name="Zappe A."/>
            <person name="Bittner R."/>
            <person name="Abby S.S."/>
            <person name="Schmidt H.A."/>
            <person name="Pfeifer K."/>
            <person name="Schleper C."/>
        </authorList>
    </citation>
    <scope>NUCLEOTIDE SEQUENCE [LARGE SCALE GENOMIC DNA]</scope>
    <source>
        <strain evidence="3 4">Kfb</strain>
    </source>
</reference>
<dbReference type="RefSeq" id="WP_144728719.1">
    <property type="nucleotide sequence ID" value="NZ_ML675579.1"/>
</dbReference>
<keyword evidence="3" id="KW-0456">Lyase</keyword>
<dbReference type="InterPro" id="IPR037523">
    <property type="entry name" value="VOC_core"/>
</dbReference>
<proteinExistence type="predicted"/>
<dbReference type="InterPro" id="IPR051785">
    <property type="entry name" value="MMCE/EMCE_epimerase"/>
</dbReference>
<dbReference type="InterPro" id="IPR004360">
    <property type="entry name" value="Glyas_Fos-R_dOase_dom"/>
</dbReference>
<dbReference type="AlphaFoldDB" id="A0A557SXI4"/>
<dbReference type="Gene3D" id="3.10.180.10">
    <property type="entry name" value="2,3-Dihydroxybiphenyl 1,2-Dioxygenase, domain 1"/>
    <property type="match status" value="1"/>
</dbReference>
<sequence>MTLHSDEISTNKSKLYPYPSNLNHIAVSVINIDEVIEWYTKVLGFNVVKPPFEAVADDTHIGKIFQDVFGTDFKKLKIAHLSFGNQIGFEVFEFVEPKEEKRGDNFEFWKTGFFHICITDPNIEETTKRIVNSGGKQRTQIWELTSGKPFKVVSCEDPFGNIIDIYTHGYEYLWRSENYQK</sequence>
<dbReference type="OrthoDB" id="6111at2157"/>
<evidence type="ECO:0000256" key="1">
    <source>
        <dbReference type="ARBA" id="ARBA00022723"/>
    </source>
</evidence>
<evidence type="ECO:0000259" key="2">
    <source>
        <dbReference type="PROSITE" id="PS51819"/>
    </source>
</evidence>
<keyword evidence="1" id="KW-0479">Metal-binding</keyword>
<dbReference type="Proteomes" id="UP000315289">
    <property type="component" value="Unassembled WGS sequence"/>
</dbReference>
<dbReference type="PANTHER" id="PTHR43048:SF6">
    <property type="entry name" value="BLR8189 PROTEIN"/>
    <property type="match status" value="1"/>
</dbReference>
<organism evidence="3 4">
    <name type="scientific">Candidatus Nitrosocosmicus arcticus</name>
    <dbReference type="NCBI Taxonomy" id="2035267"/>
    <lineage>
        <taxon>Archaea</taxon>
        <taxon>Nitrososphaerota</taxon>
        <taxon>Nitrososphaeria</taxon>
        <taxon>Nitrososphaerales</taxon>
        <taxon>Nitrososphaeraceae</taxon>
        <taxon>Candidatus Nitrosocosmicus</taxon>
    </lineage>
</organism>
<gene>
    <name evidence="3" type="ORF">NARC_30032</name>
</gene>
<evidence type="ECO:0000313" key="3">
    <source>
        <dbReference type="EMBL" id="TVP41318.1"/>
    </source>
</evidence>
<dbReference type="GO" id="GO:0046491">
    <property type="term" value="P:L-methylmalonyl-CoA metabolic process"/>
    <property type="evidence" value="ECO:0007669"/>
    <property type="project" value="TreeGrafter"/>
</dbReference>
<dbReference type="EMBL" id="VOAH01000003">
    <property type="protein sequence ID" value="TVP41318.1"/>
    <property type="molecule type" value="Genomic_DNA"/>
</dbReference>
<dbReference type="PANTHER" id="PTHR43048">
    <property type="entry name" value="METHYLMALONYL-COA EPIMERASE"/>
    <property type="match status" value="1"/>
</dbReference>
<name>A0A557SXI4_9ARCH</name>
<keyword evidence="4" id="KW-1185">Reference proteome</keyword>
<dbReference type="Pfam" id="PF00903">
    <property type="entry name" value="Glyoxalase"/>
    <property type="match status" value="1"/>
</dbReference>